<evidence type="ECO:0000256" key="1">
    <source>
        <dbReference type="PROSITE-ProRule" id="PRU00176"/>
    </source>
</evidence>
<dbReference type="PROSITE" id="PS50102">
    <property type="entry name" value="RRM"/>
    <property type="match status" value="1"/>
</dbReference>
<sequence length="172" mass="19811">MISNHQQQKNSNQEKRTIFVGNIPTNLTIEHLYSTFSSFGTILDIQIPTDSQNRNLNRNFGFITFSSQTEALDAIDNMNLNVLPKSIISSLQSSNQDNQEFKILKVNLAKNSFQSIKNSKNLDQNSNFLIGNKNRAIWDDEDWIRENALKDKTDDFNENLQNHPDQPHETKL</sequence>
<dbReference type="GO" id="GO:0003723">
    <property type="term" value="F:RNA binding"/>
    <property type="evidence" value="ECO:0007669"/>
    <property type="project" value="UniProtKB-UniRule"/>
</dbReference>
<dbReference type="PANTHER" id="PTHR48037:SF1">
    <property type="entry name" value="RRM DOMAIN-CONTAINING PROTEIN"/>
    <property type="match status" value="1"/>
</dbReference>
<dbReference type="Pfam" id="PF00076">
    <property type="entry name" value="RRM_1"/>
    <property type="match status" value="1"/>
</dbReference>
<evidence type="ECO:0000313" key="3">
    <source>
        <dbReference type="EMBL" id="MBW0483653.1"/>
    </source>
</evidence>
<dbReference type="SMART" id="SM00360">
    <property type="entry name" value="RRM"/>
    <property type="match status" value="1"/>
</dbReference>
<protein>
    <recommendedName>
        <fullName evidence="2">RRM domain-containing protein</fullName>
    </recommendedName>
</protein>
<organism evidence="3 4">
    <name type="scientific">Austropuccinia psidii MF-1</name>
    <dbReference type="NCBI Taxonomy" id="1389203"/>
    <lineage>
        <taxon>Eukaryota</taxon>
        <taxon>Fungi</taxon>
        <taxon>Dikarya</taxon>
        <taxon>Basidiomycota</taxon>
        <taxon>Pucciniomycotina</taxon>
        <taxon>Pucciniomycetes</taxon>
        <taxon>Pucciniales</taxon>
        <taxon>Sphaerophragmiaceae</taxon>
        <taxon>Austropuccinia</taxon>
    </lineage>
</organism>
<dbReference type="EMBL" id="AVOT02007331">
    <property type="protein sequence ID" value="MBW0483653.1"/>
    <property type="molecule type" value="Genomic_DNA"/>
</dbReference>
<dbReference type="Proteomes" id="UP000765509">
    <property type="component" value="Unassembled WGS sequence"/>
</dbReference>
<gene>
    <name evidence="3" type="ORF">O181_023368</name>
</gene>
<dbReference type="SUPFAM" id="SSF54928">
    <property type="entry name" value="RNA-binding domain, RBD"/>
    <property type="match status" value="1"/>
</dbReference>
<accession>A0A9Q3GX82</accession>
<reference evidence="3" key="1">
    <citation type="submission" date="2021-03" db="EMBL/GenBank/DDBJ databases">
        <title>Draft genome sequence of rust myrtle Austropuccinia psidii MF-1, a brazilian biotype.</title>
        <authorList>
            <person name="Quecine M.C."/>
            <person name="Pachon D.M.R."/>
            <person name="Bonatelli M.L."/>
            <person name="Correr F.H."/>
            <person name="Franceschini L.M."/>
            <person name="Leite T.F."/>
            <person name="Margarido G.R.A."/>
            <person name="Almeida C.A."/>
            <person name="Ferrarezi J.A."/>
            <person name="Labate C.A."/>
        </authorList>
    </citation>
    <scope>NUCLEOTIDE SEQUENCE</scope>
    <source>
        <strain evidence="3">MF-1</strain>
    </source>
</reference>
<dbReference type="PANTHER" id="PTHR48037">
    <property type="entry name" value="ATPASE E1"/>
    <property type="match status" value="1"/>
</dbReference>
<comment type="caution">
    <text evidence="3">The sequence shown here is derived from an EMBL/GenBank/DDBJ whole genome shotgun (WGS) entry which is preliminary data.</text>
</comment>
<evidence type="ECO:0000259" key="2">
    <source>
        <dbReference type="PROSITE" id="PS50102"/>
    </source>
</evidence>
<dbReference type="InterPro" id="IPR035979">
    <property type="entry name" value="RBD_domain_sf"/>
</dbReference>
<evidence type="ECO:0000313" key="4">
    <source>
        <dbReference type="Proteomes" id="UP000765509"/>
    </source>
</evidence>
<dbReference type="InterPro" id="IPR000504">
    <property type="entry name" value="RRM_dom"/>
</dbReference>
<keyword evidence="1" id="KW-0694">RNA-binding</keyword>
<feature type="domain" description="RRM" evidence="2">
    <location>
        <begin position="16"/>
        <end position="111"/>
    </location>
</feature>
<dbReference type="AlphaFoldDB" id="A0A9Q3GX82"/>
<dbReference type="OrthoDB" id="407442at2759"/>
<keyword evidence="4" id="KW-1185">Reference proteome</keyword>
<dbReference type="InterPro" id="IPR012677">
    <property type="entry name" value="Nucleotide-bd_a/b_plait_sf"/>
</dbReference>
<name>A0A9Q3GX82_9BASI</name>
<proteinExistence type="predicted"/>
<dbReference type="Gene3D" id="3.30.70.330">
    <property type="match status" value="1"/>
</dbReference>